<organism evidence="1 2">
    <name type="scientific">Brassica napus</name>
    <name type="common">Rape</name>
    <dbReference type="NCBI Taxonomy" id="3708"/>
    <lineage>
        <taxon>Eukaryota</taxon>
        <taxon>Viridiplantae</taxon>
        <taxon>Streptophyta</taxon>
        <taxon>Embryophyta</taxon>
        <taxon>Tracheophyta</taxon>
        <taxon>Spermatophyta</taxon>
        <taxon>Magnoliopsida</taxon>
        <taxon>eudicotyledons</taxon>
        <taxon>Gunneridae</taxon>
        <taxon>Pentapetalae</taxon>
        <taxon>rosids</taxon>
        <taxon>malvids</taxon>
        <taxon>Brassicales</taxon>
        <taxon>Brassicaceae</taxon>
        <taxon>Brassiceae</taxon>
        <taxon>Brassica</taxon>
    </lineage>
</organism>
<protein>
    <submittedName>
        <fullName evidence="1">Uncharacterized protein</fullName>
    </submittedName>
</protein>
<name>A0ABQ8C1K9_BRANA</name>
<feature type="non-terminal residue" evidence="1">
    <location>
        <position position="1"/>
    </location>
</feature>
<comment type="caution">
    <text evidence="1">The sequence shown here is derived from an EMBL/GenBank/DDBJ whole genome shotgun (WGS) entry which is preliminary data.</text>
</comment>
<dbReference type="Proteomes" id="UP000824890">
    <property type="component" value="Unassembled WGS sequence"/>
</dbReference>
<gene>
    <name evidence="1" type="ORF">HID58_034250</name>
</gene>
<proteinExistence type="predicted"/>
<reference evidence="1 2" key="1">
    <citation type="submission" date="2021-05" db="EMBL/GenBank/DDBJ databases">
        <title>Genome Assembly of Synthetic Allotetraploid Brassica napus Reveals Homoeologous Exchanges between Subgenomes.</title>
        <authorList>
            <person name="Davis J.T."/>
        </authorList>
    </citation>
    <scope>NUCLEOTIDE SEQUENCE [LARGE SCALE GENOMIC DNA]</scope>
    <source>
        <strain evidence="2">cv. Da-Ae</strain>
        <tissue evidence="1">Seedling</tissue>
    </source>
</reference>
<accession>A0ABQ8C1K9</accession>
<dbReference type="EMBL" id="JAGKQM010000009">
    <property type="protein sequence ID" value="KAH0910929.1"/>
    <property type="molecule type" value="Genomic_DNA"/>
</dbReference>
<keyword evidence="2" id="KW-1185">Reference proteome</keyword>
<sequence>NDSHPRLVKCTNRKRGFEKRDGMDREPSYNLTVADFILPKSSDWNILVIRNLLPQYEDSQGRIYIREHVPPTNFYN</sequence>
<evidence type="ECO:0000313" key="1">
    <source>
        <dbReference type="EMBL" id="KAH0910929.1"/>
    </source>
</evidence>
<evidence type="ECO:0000313" key="2">
    <source>
        <dbReference type="Proteomes" id="UP000824890"/>
    </source>
</evidence>